<proteinExistence type="predicted"/>
<dbReference type="InterPro" id="IPR015424">
    <property type="entry name" value="PyrdxlP-dep_Trfase"/>
</dbReference>
<comment type="caution">
    <text evidence="1">The sequence shown here is derived from an EMBL/GenBank/DDBJ whole genome shotgun (WGS) entry which is preliminary data.</text>
</comment>
<dbReference type="SUPFAM" id="SSF53383">
    <property type="entry name" value="PLP-dependent transferases"/>
    <property type="match status" value="1"/>
</dbReference>
<protein>
    <recommendedName>
        <fullName evidence="3">dTDP-4-amino-4,6-dideoxygalactose transaminase</fullName>
    </recommendedName>
</protein>
<dbReference type="RefSeq" id="WP_209661388.1">
    <property type="nucleotide sequence ID" value="NZ_JAGGLI010000026.1"/>
</dbReference>
<evidence type="ECO:0000313" key="2">
    <source>
        <dbReference type="Proteomes" id="UP001314903"/>
    </source>
</evidence>
<dbReference type="Proteomes" id="UP001314903">
    <property type="component" value="Unassembled WGS sequence"/>
</dbReference>
<dbReference type="EMBL" id="JAGGLI010000026">
    <property type="protein sequence ID" value="MBP2028336.1"/>
    <property type="molecule type" value="Genomic_DNA"/>
</dbReference>
<evidence type="ECO:0000313" key="1">
    <source>
        <dbReference type="EMBL" id="MBP2028336.1"/>
    </source>
</evidence>
<name>A0ABS4KMF0_9FIRM</name>
<organism evidence="1 2">
    <name type="scientific">Acetoanaerobium pronyense</name>
    <dbReference type="NCBI Taxonomy" id="1482736"/>
    <lineage>
        <taxon>Bacteria</taxon>
        <taxon>Bacillati</taxon>
        <taxon>Bacillota</taxon>
        <taxon>Clostridia</taxon>
        <taxon>Peptostreptococcales</taxon>
        <taxon>Filifactoraceae</taxon>
        <taxon>Acetoanaerobium</taxon>
    </lineage>
</organism>
<evidence type="ECO:0008006" key="3">
    <source>
        <dbReference type="Google" id="ProtNLM"/>
    </source>
</evidence>
<keyword evidence="2" id="KW-1185">Reference proteome</keyword>
<accession>A0ABS4KMF0</accession>
<reference evidence="1 2" key="1">
    <citation type="submission" date="2021-03" db="EMBL/GenBank/DDBJ databases">
        <title>Genomic Encyclopedia of Type Strains, Phase IV (KMG-IV): sequencing the most valuable type-strain genomes for metagenomic binning, comparative biology and taxonomic classification.</title>
        <authorList>
            <person name="Goeker M."/>
        </authorList>
    </citation>
    <scope>NUCLEOTIDE SEQUENCE [LARGE SCALE GENOMIC DNA]</scope>
    <source>
        <strain evidence="1 2">DSM 27512</strain>
    </source>
</reference>
<sequence length="323" mass="37997">MTNQKEIGGYMELELPAGKEYYEGSSVMRLNTGRACIYYALKKANVKKVYLPHYLCTSMFQAPKALGIDVELYYMDEQFRPKEIHSTSSEEAFLYINYFGTGKKEDINEISKNHEHFLLDNTQSFYSPPLEKAYNIYSPRKFFGVSDGGYLIKGNIDIEDLPQDISYKHASHLFKRIEEGANSAYKENMDNENRFDDFKAMGMSKLTRRILQGIDYEKVKIKRERNFYYLHQRLKDINGIDLSHRFEAPMIYPFLIEKKGLREHLVSNRIYVPTWWNDVLKRVKSDSFEAYLSSYLVPLPIDQRYSRDDMDIVLGVIDDFLRK</sequence>
<gene>
    <name evidence="1" type="ORF">J2Z35_002137</name>
</gene>